<sequence>MESIEQIPIVLRIFETQKLVDEFPPNLYDSNKKIVYQIACPPGSVHSGQLVLSRWNLMRLPYKVSFKNTQVVFEGREDYFGYERDTSVVEWYLNFAHYDLFCAYGGGLFAQDEMQVAEHPALGSLREALLASGIEPLTVENGKPTPILIKGVERRCAVSTEPNPSQQRHFGLYGNNFAQASEEAIKLATTPLNPPTLTNLIAMEAPACGRDFYTQDEIEYILRTAFTGFSAAKIETKADETVIHTGFWGCGAYGGNRVLMSLLQLIAAVMSQVDRLVFHTGSSGLEDFQRACRILEEDLASLPNIDSVINKLTEMKFEWGISDGN</sequence>
<dbReference type="Proteomes" id="UP000030428">
    <property type="component" value="Unassembled WGS sequence"/>
</dbReference>
<dbReference type="EMBL" id="JSZA02000237">
    <property type="protein sequence ID" value="KHD05220.1"/>
    <property type="molecule type" value="Genomic_DNA"/>
</dbReference>
<dbReference type="InterPro" id="IPR046372">
    <property type="entry name" value="PARG_cat_C"/>
</dbReference>
<proteinExistence type="predicted"/>
<dbReference type="Pfam" id="PF05028">
    <property type="entry name" value="PARG_cat_C"/>
    <property type="match status" value="1"/>
</dbReference>
<gene>
    <name evidence="2" type="ORF">PN36_30890</name>
</gene>
<dbReference type="PANTHER" id="PTHR12837:SF0">
    <property type="entry name" value="POLY(ADP-RIBOSE) GLYCOHYDROLASE"/>
    <property type="match status" value="1"/>
</dbReference>
<dbReference type="GO" id="GO:0006282">
    <property type="term" value="P:regulation of DNA repair"/>
    <property type="evidence" value="ECO:0007669"/>
    <property type="project" value="InterPro"/>
</dbReference>
<comment type="caution">
    <text evidence="2">The sequence shown here is derived from an EMBL/GenBank/DDBJ whole genome shotgun (WGS) entry which is preliminary data.</text>
</comment>
<evidence type="ECO:0000259" key="1">
    <source>
        <dbReference type="Pfam" id="PF05028"/>
    </source>
</evidence>
<dbReference type="GO" id="GO:1990966">
    <property type="term" value="P:ATP generation from poly-ADP-D-ribose"/>
    <property type="evidence" value="ECO:0007669"/>
    <property type="project" value="TreeGrafter"/>
</dbReference>
<dbReference type="GO" id="GO:0005975">
    <property type="term" value="P:carbohydrate metabolic process"/>
    <property type="evidence" value="ECO:0007669"/>
    <property type="project" value="InterPro"/>
</dbReference>
<dbReference type="GO" id="GO:0009225">
    <property type="term" value="P:nucleotide-sugar metabolic process"/>
    <property type="evidence" value="ECO:0007669"/>
    <property type="project" value="TreeGrafter"/>
</dbReference>
<evidence type="ECO:0000313" key="3">
    <source>
        <dbReference type="Proteomes" id="UP000030428"/>
    </source>
</evidence>
<organism evidence="2 3">
    <name type="scientific">Candidatus Thiomargarita nelsonii</name>
    <dbReference type="NCBI Taxonomy" id="1003181"/>
    <lineage>
        <taxon>Bacteria</taxon>
        <taxon>Pseudomonadati</taxon>
        <taxon>Pseudomonadota</taxon>
        <taxon>Gammaproteobacteria</taxon>
        <taxon>Thiotrichales</taxon>
        <taxon>Thiotrichaceae</taxon>
        <taxon>Thiomargarita</taxon>
    </lineage>
</organism>
<feature type="domain" description="PARG catalytic Macro" evidence="1">
    <location>
        <begin position="196"/>
        <end position="280"/>
    </location>
</feature>
<protein>
    <recommendedName>
        <fullName evidence="1">PARG catalytic Macro domain-containing protein</fullName>
    </recommendedName>
</protein>
<dbReference type="AlphaFoldDB" id="A0A0A6P2X0"/>
<dbReference type="PANTHER" id="PTHR12837">
    <property type="entry name" value="POLY ADP-RIBOSE GLYCOHYDROLASE"/>
    <property type="match status" value="1"/>
</dbReference>
<dbReference type="InterPro" id="IPR007724">
    <property type="entry name" value="Poly_GlycHdrlase"/>
</dbReference>
<dbReference type="GO" id="GO:0004649">
    <property type="term" value="F:poly(ADP-ribose) glycohydrolase activity"/>
    <property type="evidence" value="ECO:0007669"/>
    <property type="project" value="InterPro"/>
</dbReference>
<reference evidence="2 3" key="1">
    <citation type="journal article" date="2016" name="Front. Microbiol.">
        <title>Single-Cell (Meta-)Genomics of a Dimorphic Candidatus Thiomargarita nelsonii Reveals Genomic Plasticity.</title>
        <authorList>
            <person name="Flood B.E."/>
            <person name="Fliss P."/>
            <person name="Jones D.S."/>
            <person name="Dick G.J."/>
            <person name="Jain S."/>
            <person name="Kaster A.K."/>
            <person name="Winkel M."/>
            <person name="Mussmann M."/>
            <person name="Bailey J."/>
        </authorList>
    </citation>
    <scope>NUCLEOTIDE SEQUENCE [LARGE SCALE GENOMIC DNA]</scope>
    <source>
        <strain evidence="2">Hydrate Ridge</strain>
    </source>
</reference>
<keyword evidence="3" id="KW-1185">Reference proteome</keyword>
<name>A0A0A6P2X0_9GAMM</name>
<dbReference type="GO" id="GO:0005737">
    <property type="term" value="C:cytoplasm"/>
    <property type="evidence" value="ECO:0007669"/>
    <property type="project" value="TreeGrafter"/>
</dbReference>
<evidence type="ECO:0000313" key="2">
    <source>
        <dbReference type="EMBL" id="KHD05220.1"/>
    </source>
</evidence>
<accession>A0A0A6P2X0</accession>